<name>A0A0C9V8D2_SPHS4</name>
<dbReference type="OrthoDB" id="3259165at2759"/>
<keyword evidence="2" id="KW-1185">Reference proteome</keyword>
<protein>
    <submittedName>
        <fullName evidence="1">Uncharacterized protein</fullName>
    </submittedName>
</protein>
<evidence type="ECO:0000313" key="2">
    <source>
        <dbReference type="Proteomes" id="UP000054279"/>
    </source>
</evidence>
<reference evidence="1 2" key="1">
    <citation type="submission" date="2014-06" db="EMBL/GenBank/DDBJ databases">
        <title>Evolutionary Origins and Diversification of the Mycorrhizal Mutualists.</title>
        <authorList>
            <consortium name="DOE Joint Genome Institute"/>
            <consortium name="Mycorrhizal Genomics Consortium"/>
            <person name="Kohler A."/>
            <person name="Kuo A."/>
            <person name="Nagy L.G."/>
            <person name="Floudas D."/>
            <person name="Copeland A."/>
            <person name="Barry K.W."/>
            <person name="Cichocki N."/>
            <person name="Veneault-Fourrey C."/>
            <person name="LaButti K."/>
            <person name="Lindquist E.A."/>
            <person name="Lipzen A."/>
            <person name="Lundell T."/>
            <person name="Morin E."/>
            <person name="Murat C."/>
            <person name="Riley R."/>
            <person name="Ohm R."/>
            <person name="Sun H."/>
            <person name="Tunlid A."/>
            <person name="Henrissat B."/>
            <person name="Grigoriev I.V."/>
            <person name="Hibbett D.S."/>
            <person name="Martin F."/>
        </authorList>
    </citation>
    <scope>NUCLEOTIDE SEQUENCE [LARGE SCALE GENOMIC DNA]</scope>
    <source>
        <strain evidence="1 2">SS14</strain>
    </source>
</reference>
<gene>
    <name evidence="1" type="ORF">M422DRAFT_81850</name>
</gene>
<dbReference type="Proteomes" id="UP000054279">
    <property type="component" value="Unassembled WGS sequence"/>
</dbReference>
<feature type="non-terminal residue" evidence="1">
    <location>
        <position position="119"/>
    </location>
</feature>
<organism evidence="1 2">
    <name type="scientific">Sphaerobolus stellatus (strain SS14)</name>
    <dbReference type="NCBI Taxonomy" id="990650"/>
    <lineage>
        <taxon>Eukaryota</taxon>
        <taxon>Fungi</taxon>
        <taxon>Dikarya</taxon>
        <taxon>Basidiomycota</taxon>
        <taxon>Agaricomycotina</taxon>
        <taxon>Agaricomycetes</taxon>
        <taxon>Phallomycetidae</taxon>
        <taxon>Geastrales</taxon>
        <taxon>Sphaerobolaceae</taxon>
        <taxon>Sphaerobolus</taxon>
    </lineage>
</organism>
<accession>A0A0C9V8D2</accession>
<evidence type="ECO:0000313" key="1">
    <source>
        <dbReference type="EMBL" id="KIJ43249.1"/>
    </source>
</evidence>
<sequence length="119" mass="13775">MNARALKNRIRPKVIAQCFERGQLEKAYHHHVMQEKDHAQTKALLKQGNKSINSLVSKFNRLAELMCNLKRRKKAPPKAHIPPLLKTQKLFRLDIDDDIWNVDRLGDDNDTPPCGWLAN</sequence>
<dbReference type="EMBL" id="KN837124">
    <property type="protein sequence ID" value="KIJ43249.1"/>
    <property type="molecule type" value="Genomic_DNA"/>
</dbReference>
<dbReference type="HOGENOM" id="CLU_004552_4_0_1"/>
<dbReference type="AlphaFoldDB" id="A0A0C9V8D2"/>
<proteinExistence type="predicted"/>